<comment type="caution">
    <text evidence="2">The sequence shown here is derived from an EMBL/GenBank/DDBJ whole genome shotgun (WGS) entry which is preliminary data.</text>
</comment>
<proteinExistence type="predicted"/>
<name>A0A0J9X4I8_GEOCN</name>
<feature type="compositionally biased region" description="Basic and acidic residues" evidence="1">
    <location>
        <begin position="62"/>
        <end position="74"/>
    </location>
</feature>
<evidence type="ECO:0000256" key="1">
    <source>
        <dbReference type="SAM" id="MobiDB-lite"/>
    </source>
</evidence>
<accession>A0A0J9X4I8</accession>
<gene>
    <name evidence="2" type="ORF">BN980_GECA02s05455g</name>
</gene>
<evidence type="ECO:0000313" key="3">
    <source>
        <dbReference type="Proteomes" id="UP000242525"/>
    </source>
</evidence>
<dbReference type="Proteomes" id="UP000242525">
    <property type="component" value="Unassembled WGS sequence"/>
</dbReference>
<feature type="region of interest" description="Disordered" evidence="1">
    <location>
        <begin position="57"/>
        <end position="87"/>
    </location>
</feature>
<sequence>MSSFSNSADPNSQRLDFLSRFPSSSSEEIQEILVQPVTINGSIEMTERERLLATLKRGRAKRAAETRVPTREDFEDHGESDEADEPEAIEDTEIIVNTTEIKPSCKDKNDVNIEEVRFSRYVISPKNQNKMRLTTNSREITVMQNPALRQLSLNLNRWT</sequence>
<protein>
    <submittedName>
        <fullName evidence="2">Uncharacterized protein</fullName>
    </submittedName>
</protein>
<organism evidence="2 3">
    <name type="scientific">Geotrichum candidum</name>
    <name type="common">Oospora lactis</name>
    <name type="synonym">Dipodascus geotrichum</name>
    <dbReference type="NCBI Taxonomy" id="1173061"/>
    <lineage>
        <taxon>Eukaryota</taxon>
        <taxon>Fungi</taxon>
        <taxon>Dikarya</taxon>
        <taxon>Ascomycota</taxon>
        <taxon>Saccharomycotina</taxon>
        <taxon>Dipodascomycetes</taxon>
        <taxon>Dipodascales</taxon>
        <taxon>Dipodascaceae</taxon>
        <taxon>Geotrichum</taxon>
    </lineage>
</organism>
<reference evidence="2" key="1">
    <citation type="submission" date="2014-03" db="EMBL/GenBank/DDBJ databases">
        <authorList>
            <person name="Casaregola S."/>
        </authorList>
    </citation>
    <scope>NUCLEOTIDE SEQUENCE [LARGE SCALE GENOMIC DNA]</scope>
    <source>
        <strain evidence="2">CLIB 918</strain>
    </source>
</reference>
<dbReference type="AlphaFoldDB" id="A0A0J9X4I8"/>
<dbReference type="EMBL" id="CCBN010000002">
    <property type="protein sequence ID" value="CDO52074.1"/>
    <property type="molecule type" value="Genomic_DNA"/>
</dbReference>
<keyword evidence="3" id="KW-1185">Reference proteome</keyword>
<evidence type="ECO:0000313" key="2">
    <source>
        <dbReference type="EMBL" id="CDO52074.1"/>
    </source>
</evidence>
<feature type="compositionally biased region" description="Acidic residues" evidence="1">
    <location>
        <begin position="75"/>
        <end position="87"/>
    </location>
</feature>